<keyword evidence="8" id="KW-0813">Transport</keyword>
<feature type="transmembrane region" description="Helical" evidence="8">
    <location>
        <begin position="334"/>
        <end position="356"/>
    </location>
</feature>
<protein>
    <recommendedName>
        <fullName evidence="3 8">NADH-ubiquinone oxidoreductase chain 5</fullName>
        <ecNumber evidence="2 8">7.1.1.2</ecNumber>
    </recommendedName>
</protein>
<gene>
    <name evidence="11" type="primary">nad5</name>
</gene>
<feature type="transmembrane region" description="Helical" evidence="8">
    <location>
        <begin position="299"/>
        <end position="322"/>
    </location>
</feature>
<dbReference type="GO" id="GO:0042773">
    <property type="term" value="P:ATP synthesis coupled electron transport"/>
    <property type="evidence" value="ECO:0007669"/>
    <property type="project" value="InterPro"/>
</dbReference>
<accession>A0A343SWG4</accession>
<evidence type="ECO:0000256" key="6">
    <source>
        <dbReference type="ARBA" id="ARBA00023136"/>
    </source>
</evidence>
<organism evidence="11">
    <name type="scientific">Auriculastra duplicata</name>
    <dbReference type="NCBI Taxonomy" id="1628032"/>
    <lineage>
        <taxon>Eukaryota</taxon>
        <taxon>Metazoa</taxon>
        <taxon>Spiralia</taxon>
        <taxon>Lophotrochozoa</taxon>
        <taxon>Mollusca</taxon>
        <taxon>Gastropoda</taxon>
        <taxon>Heterobranchia</taxon>
        <taxon>Euthyneura</taxon>
        <taxon>Panpulmonata</taxon>
        <taxon>Eupulmonata</taxon>
        <taxon>Ellobiida</taxon>
        <taxon>Ellobioidea</taxon>
        <taxon>Ellobiidae</taxon>
        <taxon>Auriculastra</taxon>
    </lineage>
</organism>
<dbReference type="EC" id="7.1.1.2" evidence="2 8"/>
<evidence type="ECO:0000313" key="11">
    <source>
        <dbReference type="EMBL" id="AUT77314.1"/>
    </source>
</evidence>
<dbReference type="Pfam" id="PF00361">
    <property type="entry name" value="Proton_antipo_M"/>
    <property type="match status" value="1"/>
</dbReference>
<feature type="transmembrane region" description="Helical" evidence="8">
    <location>
        <begin position="267"/>
        <end position="293"/>
    </location>
</feature>
<name>A0A343SWG4_9EUPU</name>
<dbReference type="PANTHER" id="PTHR42829:SF2">
    <property type="entry name" value="NADH-UBIQUINONE OXIDOREDUCTASE CHAIN 5"/>
    <property type="match status" value="1"/>
</dbReference>
<feature type="domain" description="NADH-Ubiquinone oxidoreductase (complex I) chain 5 N-terminal" evidence="10">
    <location>
        <begin position="42"/>
        <end position="89"/>
    </location>
</feature>
<dbReference type="Pfam" id="PF00662">
    <property type="entry name" value="Proton_antipo_N"/>
    <property type="match status" value="1"/>
</dbReference>
<feature type="transmembrane region" description="Helical" evidence="8">
    <location>
        <begin position="84"/>
        <end position="103"/>
    </location>
</feature>
<feature type="transmembrane region" description="Helical" evidence="8">
    <location>
        <begin position="537"/>
        <end position="555"/>
    </location>
</feature>
<feature type="domain" description="NADH:quinone oxidoreductase/Mrp antiporter transmembrane" evidence="9">
    <location>
        <begin position="106"/>
        <end position="384"/>
    </location>
</feature>
<comment type="similarity">
    <text evidence="8">Belongs to the complex I subunit 5 family.</text>
</comment>
<feature type="transmembrane region" description="Helical" evidence="8">
    <location>
        <begin position="242"/>
        <end position="260"/>
    </location>
</feature>
<comment type="catalytic activity">
    <reaction evidence="7 8">
        <text>a ubiquinone + NADH + 5 H(+)(in) = a ubiquinol + NAD(+) + 4 H(+)(out)</text>
        <dbReference type="Rhea" id="RHEA:29091"/>
        <dbReference type="Rhea" id="RHEA-COMP:9565"/>
        <dbReference type="Rhea" id="RHEA-COMP:9566"/>
        <dbReference type="ChEBI" id="CHEBI:15378"/>
        <dbReference type="ChEBI" id="CHEBI:16389"/>
        <dbReference type="ChEBI" id="CHEBI:17976"/>
        <dbReference type="ChEBI" id="CHEBI:57540"/>
        <dbReference type="ChEBI" id="CHEBI:57945"/>
        <dbReference type="EC" id="7.1.1.2"/>
    </reaction>
</comment>
<evidence type="ECO:0000256" key="7">
    <source>
        <dbReference type="ARBA" id="ARBA00049551"/>
    </source>
</evidence>
<evidence type="ECO:0000256" key="1">
    <source>
        <dbReference type="ARBA" id="ARBA00004141"/>
    </source>
</evidence>
<feature type="transmembrane region" description="Helical" evidence="8">
    <location>
        <begin position="151"/>
        <end position="168"/>
    </location>
</feature>
<dbReference type="GO" id="GO:0008137">
    <property type="term" value="F:NADH dehydrogenase (ubiquinone) activity"/>
    <property type="evidence" value="ECO:0007669"/>
    <property type="project" value="UniProtKB-EC"/>
</dbReference>
<proteinExistence type="inferred from homology"/>
<feature type="transmembrane region" description="Helical" evidence="8">
    <location>
        <begin position="56"/>
        <end position="77"/>
    </location>
</feature>
<feature type="transmembrane region" description="Helical" evidence="8">
    <location>
        <begin position="368"/>
        <end position="389"/>
    </location>
</feature>
<reference evidence="11" key="1">
    <citation type="journal article" date="2017" name="Mitochondrial DNA Part B Resour">
        <title>Complete sequence analysis of the mitochondrial genome of Auriculastra duplicata (Mollusca, Gastropoda, Ellobiidae).</title>
        <authorList>
            <person name="Yi C.H."/>
            <person name="Kim K.-Y."/>
            <person name="Jung T.W."/>
            <person name="Cho I.-Y."/>
            <person name="Kim I.H."/>
            <person name="Hong S.-S."/>
            <person name="Hwang S.-J."/>
            <person name="Yoon M."/>
            <person name="Kim W."/>
            <person name="Han D."/>
            <person name="Kim M.-S."/>
        </authorList>
    </citation>
    <scope>NUCLEOTIDE SEQUENCE</scope>
</reference>
<evidence type="ECO:0000256" key="5">
    <source>
        <dbReference type="ARBA" id="ARBA00022989"/>
    </source>
</evidence>
<keyword evidence="8" id="KW-0830">Ubiquinone</keyword>
<feature type="transmembrane region" description="Helical" evidence="8">
    <location>
        <begin position="211"/>
        <end position="230"/>
    </location>
</feature>
<comment type="subcellular location">
    <subcellularLocation>
        <location evidence="1">Membrane</location>
        <topology evidence="1">Multi-pass membrane protein</topology>
    </subcellularLocation>
</comment>
<dbReference type="PRINTS" id="PR01434">
    <property type="entry name" value="NADHDHGNASE5"/>
</dbReference>
<dbReference type="GO" id="GO:0015990">
    <property type="term" value="P:electron transport coupled proton transport"/>
    <property type="evidence" value="ECO:0007669"/>
    <property type="project" value="TreeGrafter"/>
</dbReference>
<keyword evidence="5 8" id="KW-1133">Transmembrane helix</keyword>
<keyword evidence="4 8" id="KW-0812">Transmembrane</keyword>
<dbReference type="GO" id="GO:0003954">
    <property type="term" value="F:NADH dehydrogenase activity"/>
    <property type="evidence" value="ECO:0007669"/>
    <property type="project" value="TreeGrafter"/>
</dbReference>
<dbReference type="InterPro" id="IPR001516">
    <property type="entry name" value="Proton_antipo_N"/>
</dbReference>
<evidence type="ECO:0000259" key="9">
    <source>
        <dbReference type="Pfam" id="PF00361"/>
    </source>
</evidence>
<keyword evidence="8" id="KW-0520">NAD</keyword>
<dbReference type="AlphaFoldDB" id="A0A343SWG4"/>
<keyword evidence="6 8" id="KW-0472">Membrane</keyword>
<sequence length="556" mass="59984">MSLLSKARLPVLLLAASFLCGNYLYFFLLVEGTWVLEYELFNLSSTSFSFSLILDKVSLSFGAVVTLISACVFTFACKYMEEDIYFYRFIWILMAFVISMNLLTFSGSLFFLLLGWDGLGITSFALIVYYQSFESLSAGFQTLMANRVGDAIIVAGSFFFICFGQYTFTSLTKAMWLLIFVLCLAALTKSAQYPFSSWLPAAMAAPTPVSALVHSSTLVTAGIFLVIRLSYNLPLTELSSTLLLICGAVTCLLGGWAATFENDIKKIIALSTLSQLGVMVFSLGLGFPGLALFHLYTHALFKALLFLAAGAILLTSFGAQDIRLLGGVGLKMPLAMVLFNISSLCLIGAPFLSAFYSKHLILEKMFLSGLNLIAGILMLFATAMTAKYVSRTLKAVVWGKVVMPAVSPPLSLAVSGPMITLGIGAIAGGKLLATIDISNMELAFLPGFYGSLINGVTLLGLILGLLLHGERSSHALSSLFFLTPVFSLSSKVLAPLVRKLGVVDYGWAEPLFLMKKVLGPSGASLSETLAWPNYEGALLRAGIGLLVLFYGFTFIL</sequence>
<evidence type="ECO:0000256" key="3">
    <source>
        <dbReference type="ARBA" id="ARBA00021096"/>
    </source>
</evidence>
<geneLocation type="mitochondrion" evidence="11"/>
<feature type="transmembrane region" description="Helical" evidence="8">
    <location>
        <begin position="448"/>
        <end position="467"/>
    </location>
</feature>
<feature type="transmembrane region" description="Helical" evidence="8">
    <location>
        <begin position="410"/>
        <end position="428"/>
    </location>
</feature>
<evidence type="ECO:0000256" key="4">
    <source>
        <dbReference type="ARBA" id="ARBA00022692"/>
    </source>
</evidence>
<feature type="transmembrane region" description="Helical" evidence="8">
    <location>
        <begin position="174"/>
        <end position="191"/>
    </location>
</feature>
<dbReference type="PANTHER" id="PTHR42829">
    <property type="entry name" value="NADH-UBIQUINONE OXIDOREDUCTASE CHAIN 5"/>
    <property type="match status" value="1"/>
</dbReference>
<comment type="function">
    <text evidence="8">Core subunit of the mitochondrial membrane respiratory chain NADH dehydrogenase (Complex I) which catalyzes electron transfer from NADH through the respiratory chain, using ubiquinone as an electron acceptor. Essential for the catalytic activity and assembly of complex I.</text>
</comment>
<dbReference type="InterPro" id="IPR001750">
    <property type="entry name" value="ND/Mrp_TM"/>
</dbReference>
<feature type="transmembrane region" description="Helical" evidence="8">
    <location>
        <begin position="12"/>
        <end position="36"/>
    </location>
</feature>
<dbReference type="InterPro" id="IPR003945">
    <property type="entry name" value="NU5C-like"/>
</dbReference>
<keyword evidence="8 11" id="KW-0496">Mitochondrion</keyword>
<evidence type="ECO:0000256" key="8">
    <source>
        <dbReference type="RuleBase" id="RU003404"/>
    </source>
</evidence>
<evidence type="ECO:0000259" key="10">
    <source>
        <dbReference type="Pfam" id="PF00662"/>
    </source>
</evidence>
<evidence type="ECO:0000256" key="2">
    <source>
        <dbReference type="ARBA" id="ARBA00012944"/>
    </source>
</evidence>
<dbReference type="EMBL" id="MF962898">
    <property type="protein sequence ID" value="AUT77314.1"/>
    <property type="molecule type" value="Genomic_DNA"/>
</dbReference>
<dbReference type="GO" id="GO:0016020">
    <property type="term" value="C:membrane"/>
    <property type="evidence" value="ECO:0007669"/>
    <property type="project" value="UniProtKB-SubCell"/>
</dbReference>